<name>A0A544VWZ9_9MYCO</name>
<dbReference type="Proteomes" id="UP000315759">
    <property type="component" value="Unassembled WGS sequence"/>
</dbReference>
<protein>
    <submittedName>
        <fullName evidence="1">Uncharacterized protein</fullName>
    </submittedName>
</protein>
<accession>A0A544VWZ9</accession>
<dbReference type="RefSeq" id="WP_142554087.1">
    <property type="nucleotide sequence ID" value="NZ_VIFX01000030.1"/>
</dbReference>
<proteinExistence type="predicted"/>
<dbReference type="EMBL" id="VIFX01000030">
    <property type="protein sequence ID" value="TQR84512.1"/>
    <property type="molecule type" value="Genomic_DNA"/>
</dbReference>
<comment type="caution">
    <text evidence="1">The sequence shown here is derived from an EMBL/GenBank/DDBJ whole genome shotgun (WGS) entry which is preliminary data.</text>
</comment>
<dbReference type="AlphaFoldDB" id="A0A544VWZ9"/>
<sequence>MGELQSIGYHGQPVQQAFRRVDPPTPVLVDLSAVFPREPHRTGGYNPAGLQMHAVVEGRLSCWGLCEQGFWWGLVTYDIAYGPNRKSVTHWIPSWTLKRKPDHRP</sequence>
<gene>
    <name evidence="1" type="ORF">D8S82_21750</name>
</gene>
<evidence type="ECO:0000313" key="1">
    <source>
        <dbReference type="EMBL" id="TQR84512.1"/>
    </source>
</evidence>
<reference evidence="1 2" key="1">
    <citation type="submission" date="2018-10" db="EMBL/GenBank/DDBJ databases">
        <title>Draft genome of Mycobacterium hodleri strain B.</title>
        <authorList>
            <person name="Amande T.J."/>
            <person name="Mcgenity T.J."/>
        </authorList>
    </citation>
    <scope>NUCLEOTIDE SEQUENCE [LARGE SCALE GENOMIC DNA]</scope>
    <source>
        <strain evidence="1 2">B</strain>
    </source>
</reference>
<organism evidence="1 2">
    <name type="scientific">Mycolicibacterium hodleri</name>
    <dbReference type="NCBI Taxonomy" id="49897"/>
    <lineage>
        <taxon>Bacteria</taxon>
        <taxon>Bacillati</taxon>
        <taxon>Actinomycetota</taxon>
        <taxon>Actinomycetes</taxon>
        <taxon>Mycobacteriales</taxon>
        <taxon>Mycobacteriaceae</taxon>
        <taxon>Mycolicibacterium</taxon>
    </lineage>
</organism>
<evidence type="ECO:0000313" key="2">
    <source>
        <dbReference type="Proteomes" id="UP000315759"/>
    </source>
</evidence>
<keyword evidence="2" id="KW-1185">Reference proteome</keyword>